<evidence type="ECO:0000313" key="1">
    <source>
        <dbReference type="EMBL" id="KAB2100108.1"/>
    </source>
</evidence>
<protein>
    <submittedName>
        <fullName evidence="1">Uncharacterized protein</fullName>
    </submittedName>
</protein>
<gene>
    <name evidence="1" type="ORF">AG0111_0g11749</name>
</gene>
<proteinExistence type="predicted"/>
<accession>A0ACB6F6P1</accession>
<comment type="caution">
    <text evidence="1">The sequence shown here is derived from an EMBL/GenBank/DDBJ whole genome shotgun (WGS) entry which is preliminary data.</text>
</comment>
<dbReference type="EMBL" id="PDWZ02000014">
    <property type="protein sequence ID" value="KAB2100108.1"/>
    <property type="molecule type" value="Genomic_DNA"/>
</dbReference>
<reference evidence="1 2" key="1">
    <citation type="journal article" date="2019" name="bioRxiv">
        <title>Genomics, evolutionary history and diagnostics of the Alternaria alternata species group including apple and Asian pear pathotypes.</title>
        <authorList>
            <person name="Armitage A.D."/>
            <person name="Cockerton H.M."/>
            <person name="Sreenivasaprasad S."/>
            <person name="Woodhall J.W."/>
            <person name="Lane C.R."/>
            <person name="Harrison R.J."/>
            <person name="Clarkson J.P."/>
        </authorList>
    </citation>
    <scope>NUCLEOTIDE SEQUENCE [LARGE SCALE GENOMIC DNA]</scope>
    <source>
        <strain evidence="1 2">FERA 650</strain>
    </source>
</reference>
<dbReference type="Proteomes" id="UP000293547">
    <property type="component" value="Unassembled WGS sequence"/>
</dbReference>
<keyword evidence="2" id="KW-1185">Reference proteome</keyword>
<evidence type="ECO:0000313" key="2">
    <source>
        <dbReference type="Proteomes" id="UP000293547"/>
    </source>
</evidence>
<organism evidence="1 2">
    <name type="scientific">Alternaria gaisen</name>
    <dbReference type="NCBI Taxonomy" id="167740"/>
    <lineage>
        <taxon>Eukaryota</taxon>
        <taxon>Fungi</taxon>
        <taxon>Dikarya</taxon>
        <taxon>Ascomycota</taxon>
        <taxon>Pezizomycotina</taxon>
        <taxon>Dothideomycetes</taxon>
        <taxon>Pleosporomycetidae</taxon>
        <taxon>Pleosporales</taxon>
        <taxon>Pleosporineae</taxon>
        <taxon>Pleosporaceae</taxon>
        <taxon>Alternaria</taxon>
        <taxon>Alternaria sect. Alternaria</taxon>
    </lineage>
</organism>
<name>A0ACB6F6P1_9PLEO</name>
<sequence>MGSSSPDYLQLRSLAEKQRPSVSLLKKQFWIPIQCHKPRADNNSTRTNFLWIRAKSKATIRKVHKAYESIYPGNTILLLGGAALEATRCIGKLDNFRDRMIVLVAIPVEDDDSIVDNSIVLDHSSSPCTKFISTQTGTGTRGGALQEYGPFRCSVEGPATNFMDTYVATVQLCLRATPEQGTIEEPAMQTSQIHSSTDSAKGMHEDVDSTPRPSGHVQISTKHTSRSSKILDGHILDARCQREKKSGKLPIGSWTPSDFGSVGRLRRAPMLPRRSPRKLRRVNYCEKLIGKG</sequence>